<organism evidence="1 2">
    <name type="scientific">Chelatococcus reniformis</name>
    <dbReference type="NCBI Taxonomy" id="1494448"/>
    <lineage>
        <taxon>Bacteria</taxon>
        <taxon>Pseudomonadati</taxon>
        <taxon>Pseudomonadota</taxon>
        <taxon>Alphaproteobacteria</taxon>
        <taxon>Hyphomicrobiales</taxon>
        <taxon>Chelatococcaceae</taxon>
        <taxon>Chelatococcus</taxon>
    </lineage>
</organism>
<dbReference type="Proteomes" id="UP000637002">
    <property type="component" value="Unassembled WGS sequence"/>
</dbReference>
<gene>
    <name evidence="1" type="ORF">GCM10010994_36120</name>
</gene>
<reference evidence="1" key="1">
    <citation type="journal article" date="2014" name="Int. J. Syst. Evol. Microbiol.">
        <title>Complete genome sequence of Corynebacterium casei LMG S-19264T (=DSM 44701T), isolated from a smear-ripened cheese.</title>
        <authorList>
            <consortium name="US DOE Joint Genome Institute (JGI-PGF)"/>
            <person name="Walter F."/>
            <person name="Albersmeier A."/>
            <person name="Kalinowski J."/>
            <person name="Ruckert C."/>
        </authorList>
    </citation>
    <scope>NUCLEOTIDE SEQUENCE</scope>
    <source>
        <strain evidence="1">CGMCC 1.12919</strain>
    </source>
</reference>
<reference evidence="1" key="2">
    <citation type="submission" date="2020-09" db="EMBL/GenBank/DDBJ databases">
        <authorList>
            <person name="Sun Q."/>
            <person name="Zhou Y."/>
        </authorList>
    </citation>
    <scope>NUCLEOTIDE SEQUENCE</scope>
    <source>
        <strain evidence="1">CGMCC 1.12919</strain>
    </source>
</reference>
<dbReference type="Pfam" id="PF11533">
    <property type="entry name" value="AtzH-like"/>
    <property type="match status" value="1"/>
</dbReference>
<name>A0A916XHT1_9HYPH</name>
<evidence type="ECO:0000313" key="2">
    <source>
        <dbReference type="Proteomes" id="UP000637002"/>
    </source>
</evidence>
<protein>
    <recommendedName>
        <fullName evidence="3">Oxalurate catabolism protein HpxZ</fullName>
    </recommendedName>
</protein>
<proteinExistence type="predicted"/>
<dbReference type="EMBL" id="BMGG01000006">
    <property type="protein sequence ID" value="GGC74446.1"/>
    <property type="molecule type" value="Genomic_DNA"/>
</dbReference>
<accession>A0A916XHT1</accession>
<dbReference type="InterPro" id="IPR032710">
    <property type="entry name" value="NTF2-like_dom_sf"/>
</dbReference>
<dbReference type="AlphaFoldDB" id="A0A916XHT1"/>
<sequence length="138" mass="15476">MRAGRRKQETRVDIDIPEIVAEVEAAFATYEQALVTNDVPTLERLFHDAATTIRYGIGENLYGMDEIRAFRRGRSPLNLTRTLEKTVITTYGRDFATASTLFRRGPGAAGRQMQTWVRFCDGWKVVAAHVSVIPDSLG</sequence>
<dbReference type="SUPFAM" id="SSF54427">
    <property type="entry name" value="NTF2-like"/>
    <property type="match status" value="1"/>
</dbReference>
<keyword evidence="2" id="KW-1185">Reference proteome</keyword>
<dbReference type="Gene3D" id="3.10.450.50">
    <property type="match status" value="1"/>
</dbReference>
<evidence type="ECO:0008006" key="3">
    <source>
        <dbReference type="Google" id="ProtNLM"/>
    </source>
</evidence>
<comment type="caution">
    <text evidence="1">The sequence shown here is derived from an EMBL/GenBank/DDBJ whole genome shotgun (WGS) entry which is preliminary data.</text>
</comment>
<dbReference type="InterPro" id="IPR024507">
    <property type="entry name" value="AtzH-like"/>
</dbReference>
<evidence type="ECO:0000313" key="1">
    <source>
        <dbReference type="EMBL" id="GGC74446.1"/>
    </source>
</evidence>
<dbReference type="NCBIfam" id="NF033625">
    <property type="entry name" value="HpxZ"/>
    <property type="match status" value="1"/>
</dbReference>